<dbReference type="InterPro" id="IPR043964">
    <property type="entry name" value="P-loop_TraG"/>
</dbReference>
<dbReference type="InterPro" id="IPR018145">
    <property type="entry name" value="CagE_TrbE_VirB_cntrl_dom"/>
</dbReference>
<dbReference type="PANTHER" id="PTHR30121">
    <property type="entry name" value="UNCHARACTERIZED PROTEIN YJGR-RELATED"/>
    <property type="match status" value="1"/>
</dbReference>
<evidence type="ECO:0000256" key="2">
    <source>
        <dbReference type="ARBA" id="ARBA00022741"/>
    </source>
</evidence>
<feature type="domain" description="TraG P-loop" evidence="5">
    <location>
        <begin position="416"/>
        <end position="542"/>
    </location>
</feature>
<name>A0A533I230_PARDE</name>
<gene>
    <name evidence="6" type="ORF">DI616_18235</name>
</gene>
<proteinExistence type="inferred from homology"/>
<evidence type="ECO:0000256" key="1">
    <source>
        <dbReference type="ARBA" id="ARBA00006512"/>
    </source>
</evidence>
<protein>
    <submittedName>
        <fullName evidence="6">Conjugal transfer protein TrbE</fullName>
    </submittedName>
</protein>
<dbReference type="PANTHER" id="PTHR30121:SF12">
    <property type="entry name" value="TYPE IV SECRETION SYSTEM PROTEIN CAGE"/>
    <property type="match status" value="1"/>
</dbReference>
<dbReference type="Proteomes" id="UP000315344">
    <property type="component" value="Unassembled WGS sequence"/>
</dbReference>
<dbReference type="GO" id="GO:0005524">
    <property type="term" value="F:ATP binding"/>
    <property type="evidence" value="ECO:0007669"/>
    <property type="project" value="UniProtKB-KW"/>
</dbReference>
<evidence type="ECO:0000259" key="4">
    <source>
        <dbReference type="Pfam" id="PF03135"/>
    </source>
</evidence>
<comment type="caution">
    <text evidence="6">The sequence shown here is derived from an EMBL/GenBank/DDBJ whole genome shotgun (WGS) entry which is preliminary data.</text>
</comment>
<keyword evidence="2" id="KW-0547">Nucleotide-binding</keyword>
<comment type="similarity">
    <text evidence="1">Belongs to the TrbE/VirB4 family.</text>
</comment>
<reference evidence="6 7" key="1">
    <citation type="journal article" date="2017" name="Nat. Commun.">
        <title>In situ click chemistry generation of cyclooxygenase-2 inhibitors.</title>
        <authorList>
            <person name="Bhardwaj A."/>
            <person name="Kaur J."/>
            <person name="Wuest M."/>
            <person name="Wuest F."/>
        </authorList>
    </citation>
    <scope>NUCLEOTIDE SEQUENCE [LARGE SCALE GENOMIC DNA]</scope>
    <source>
        <strain evidence="6">S2_012_000_R3_94</strain>
    </source>
</reference>
<accession>A0A533I230</accession>
<evidence type="ECO:0000313" key="7">
    <source>
        <dbReference type="Proteomes" id="UP000315344"/>
    </source>
</evidence>
<sequence>AALKLTRLKGHEVMNEDGSTVTQCDLLRWLQFCATGINQPVILPSNPMYLDSIIGGQEMWTGVVPRIGRKFVQTVSIDGFPLESTPGVLSALSELPTEYRWSTRFIFMDTHEAVKHLEKFRKKWRQKVRGFFDQVFQTNSGKIDQDALSMVEDADHAMAEVNSGLVAQGYYTSLVVLMDEDREKVELAARQLEKAIIQIGFGARIETINNLEAFFGSLPGHGVENVRRPIINTMNLADLMPTSTIWTGLDYAPCPMYPPLSPPLMQGVTNGSTPFRLNLHVRDVGHSFMFGPTGAGKSTALGLIAAQLRRYPGMSIFAFDKGMSLYPLCKAVGGKHFTVAGDDEALAFCPLAFLETKGDRAWAMDWIDTILALNGVNTTPAQRNEIGNAIVNMYESGGRTLSEFSIIIQDEAIRDAIRQYTVDGAMGHLLDAEQDGLSLSDFTVFEIEELMNLGEKYALPVLLYLFRRIERSLRGQPAAIILDEAWIMLGHPAFRAKIREWLKVLRKSNCLVFMATQSLSDAANSGILDVIVESTATKIFLPNVYARDEDTSVLYRRMGLNPRQIDILATAIPKRQYYYVSENGRRLFELALGPVALAFVGATDKDSIATIKGLEARLGPRWVDEWLSLRGVTPQIGEAA</sequence>
<dbReference type="SUPFAM" id="SSF52540">
    <property type="entry name" value="P-loop containing nucleoside triphosphate hydrolases"/>
    <property type="match status" value="1"/>
</dbReference>
<feature type="non-terminal residue" evidence="6">
    <location>
        <position position="1"/>
    </location>
</feature>
<dbReference type="Gene3D" id="3.40.50.300">
    <property type="entry name" value="P-loop containing nucleotide triphosphate hydrolases"/>
    <property type="match status" value="1"/>
</dbReference>
<evidence type="ECO:0000313" key="6">
    <source>
        <dbReference type="EMBL" id="TKW64681.1"/>
    </source>
</evidence>
<dbReference type="InterPro" id="IPR027417">
    <property type="entry name" value="P-loop_NTPase"/>
</dbReference>
<feature type="domain" description="CagE TrbE VirB component of type IV transporter system central" evidence="4">
    <location>
        <begin position="21"/>
        <end position="221"/>
    </location>
</feature>
<dbReference type="Pfam" id="PF19044">
    <property type="entry name" value="P-loop_TraG"/>
    <property type="match status" value="1"/>
</dbReference>
<keyword evidence="3" id="KW-0067">ATP-binding</keyword>
<evidence type="ECO:0000259" key="5">
    <source>
        <dbReference type="Pfam" id="PF19044"/>
    </source>
</evidence>
<dbReference type="Pfam" id="PF03135">
    <property type="entry name" value="CagE_TrbE_VirB"/>
    <property type="match status" value="1"/>
</dbReference>
<dbReference type="EMBL" id="VAFL01000022">
    <property type="protein sequence ID" value="TKW64681.1"/>
    <property type="molecule type" value="Genomic_DNA"/>
</dbReference>
<dbReference type="InterPro" id="IPR051162">
    <property type="entry name" value="T4SS_component"/>
</dbReference>
<dbReference type="NCBIfam" id="NF010404">
    <property type="entry name" value="PRK13830.1"/>
    <property type="match status" value="1"/>
</dbReference>
<evidence type="ECO:0000256" key="3">
    <source>
        <dbReference type="ARBA" id="ARBA00022840"/>
    </source>
</evidence>
<dbReference type="AlphaFoldDB" id="A0A533I230"/>
<organism evidence="6 7">
    <name type="scientific">Paracoccus denitrificans</name>
    <dbReference type="NCBI Taxonomy" id="266"/>
    <lineage>
        <taxon>Bacteria</taxon>
        <taxon>Pseudomonadati</taxon>
        <taxon>Pseudomonadota</taxon>
        <taxon>Alphaproteobacteria</taxon>
        <taxon>Rhodobacterales</taxon>
        <taxon>Paracoccaceae</taxon>
        <taxon>Paracoccus</taxon>
    </lineage>
</organism>